<name>A0ABQ7FW62_DUNSA</name>
<evidence type="ECO:0000313" key="3">
    <source>
        <dbReference type="Proteomes" id="UP000815325"/>
    </source>
</evidence>
<sequence>MIQRIDSGDLYLLTNIVKLLNFNGLCCFPSLDRPMTMMFEAVVLVSCCLVSVMAAHARDAQSTGGYDGLVAKLALLASCCFTGAAFYINIAEQPARLRLKMEGALSQWKLAYIRGFAMQASLAVLSGSAGLYTYYVRGDWQWLLGGLCMLLNWPYTLLLMMPTNKRLMATQASQVGMATKELMVKWGSLHAFRTLLGAIASVLFLITL</sequence>
<proteinExistence type="predicted"/>
<feature type="transmembrane region" description="Helical" evidence="1">
    <location>
        <begin position="38"/>
        <end position="57"/>
    </location>
</feature>
<feature type="transmembrane region" description="Helical" evidence="1">
    <location>
        <begin position="69"/>
        <end position="90"/>
    </location>
</feature>
<keyword evidence="1" id="KW-0472">Membrane</keyword>
<dbReference type="PANTHER" id="PTHR36535">
    <property type="entry name" value="YALI0E30327P"/>
    <property type="match status" value="1"/>
</dbReference>
<feature type="transmembrane region" description="Helical" evidence="1">
    <location>
        <begin position="182"/>
        <end position="206"/>
    </location>
</feature>
<dbReference type="Proteomes" id="UP000815325">
    <property type="component" value="Unassembled WGS sequence"/>
</dbReference>
<evidence type="ECO:0000313" key="2">
    <source>
        <dbReference type="EMBL" id="KAF5826604.1"/>
    </source>
</evidence>
<dbReference type="InterPro" id="IPR013901">
    <property type="entry name" value="Anthrone_oxy"/>
</dbReference>
<reference evidence="2" key="1">
    <citation type="submission" date="2017-08" db="EMBL/GenBank/DDBJ databases">
        <authorList>
            <person name="Polle J.E."/>
            <person name="Barry K."/>
            <person name="Cushman J."/>
            <person name="Schmutz J."/>
            <person name="Tran D."/>
            <person name="Hathwaick L.T."/>
            <person name="Yim W.C."/>
            <person name="Jenkins J."/>
            <person name="Mckie-Krisberg Z.M."/>
            <person name="Prochnik S."/>
            <person name="Lindquist E."/>
            <person name="Dockter R.B."/>
            <person name="Adam C."/>
            <person name="Molina H."/>
            <person name="Bunkerborg J."/>
            <person name="Jin E."/>
            <person name="Buchheim M."/>
            <person name="Magnuson J."/>
        </authorList>
    </citation>
    <scope>NUCLEOTIDE SEQUENCE</scope>
    <source>
        <strain evidence="2">CCAP 19/18</strain>
    </source>
</reference>
<protein>
    <submittedName>
        <fullName evidence="2">Uncharacterized protein</fullName>
    </submittedName>
</protein>
<accession>A0ABQ7FW62</accession>
<keyword evidence="3" id="KW-1185">Reference proteome</keyword>
<feature type="transmembrane region" description="Helical" evidence="1">
    <location>
        <begin position="140"/>
        <end position="161"/>
    </location>
</feature>
<keyword evidence="1" id="KW-0812">Transmembrane</keyword>
<dbReference type="Pfam" id="PF08592">
    <property type="entry name" value="Anthrone_oxy"/>
    <property type="match status" value="1"/>
</dbReference>
<dbReference type="EMBL" id="MU070814">
    <property type="protein sequence ID" value="KAF5826604.1"/>
    <property type="molecule type" value="Genomic_DNA"/>
</dbReference>
<evidence type="ECO:0000256" key="1">
    <source>
        <dbReference type="SAM" id="Phobius"/>
    </source>
</evidence>
<comment type="caution">
    <text evidence="2">The sequence shown here is derived from an EMBL/GenBank/DDBJ whole genome shotgun (WGS) entry which is preliminary data.</text>
</comment>
<keyword evidence="1" id="KW-1133">Transmembrane helix</keyword>
<organism evidence="2 3">
    <name type="scientific">Dunaliella salina</name>
    <name type="common">Green alga</name>
    <name type="synonym">Protococcus salinus</name>
    <dbReference type="NCBI Taxonomy" id="3046"/>
    <lineage>
        <taxon>Eukaryota</taxon>
        <taxon>Viridiplantae</taxon>
        <taxon>Chlorophyta</taxon>
        <taxon>core chlorophytes</taxon>
        <taxon>Chlorophyceae</taxon>
        <taxon>CS clade</taxon>
        <taxon>Chlamydomonadales</taxon>
        <taxon>Dunaliellaceae</taxon>
        <taxon>Dunaliella</taxon>
    </lineage>
</organism>
<gene>
    <name evidence="2" type="ORF">DUNSADRAFT_2552</name>
</gene>
<feature type="transmembrane region" description="Helical" evidence="1">
    <location>
        <begin position="111"/>
        <end position="134"/>
    </location>
</feature>
<dbReference type="PANTHER" id="PTHR36535:SF1">
    <property type="entry name" value="DUF1772 DOMAIN-CONTAINING PROTEIN"/>
    <property type="match status" value="1"/>
</dbReference>